<evidence type="ECO:0000313" key="2">
    <source>
        <dbReference type="Proteomes" id="UP000183832"/>
    </source>
</evidence>
<sequence>MWMEGHEDYKVEEINLKAFIQNIDKHYINCQFTESQIESYQTCIRNYVNKTEKLDESCERLIGIILQGTGEFVKAYFEKENITECGWKLVKDHKVDEIAGNAFTYTTSLVNITKTNFDSNKATFFEEMMKTFKYLVEVIRSYCNPEVYIGNNFKQEVEVK</sequence>
<proteinExistence type="predicted"/>
<accession>A0A1J1J8N3</accession>
<keyword evidence="2" id="KW-1185">Reference proteome</keyword>
<dbReference type="AlphaFoldDB" id="A0A1J1J8N3"/>
<organism evidence="1 2">
    <name type="scientific">Clunio marinus</name>
    <dbReference type="NCBI Taxonomy" id="568069"/>
    <lineage>
        <taxon>Eukaryota</taxon>
        <taxon>Metazoa</taxon>
        <taxon>Ecdysozoa</taxon>
        <taxon>Arthropoda</taxon>
        <taxon>Hexapoda</taxon>
        <taxon>Insecta</taxon>
        <taxon>Pterygota</taxon>
        <taxon>Neoptera</taxon>
        <taxon>Endopterygota</taxon>
        <taxon>Diptera</taxon>
        <taxon>Nematocera</taxon>
        <taxon>Chironomoidea</taxon>
        <taxon>Chironomidae</taxon>
        <taxon>Clunio</taxon>
    </lineage>
</organism>
<gene>
    <name evidence="1" type="ORF">CLUMA_CG020776</name>
</gene>
<evidence type="ECO:0000313" key="1">
    <source>
        <dbReference type="EMBL" id="CRL07822.1"/>
    </source>
</evidence>
<name>A0A1J1J8N3_9DIPT</name>
<dbReference type="Proteomes" id="UP000183832">
    <property type="component" value="Unassembled WGS sequence"/>
</dbReference>
<dbReference type="EMBL" id="CVRI01000073">
    <property type="protein sequence ID" value="CRL07822.1"/>
    <property type="molecule type" value="Genomic_DNA"/>
</dbReference>
<protein>
    <submittedName>
        <fullName evidence="1">CLUMA_CG020776, isoform A</fullName>
    </submittedName>
</protein>
<reference evidence="1 2" key="1">
    <citation type="submission" date="2015-04" db="EMBL/GenBank/DDBJ databases">
        <authorList>
            <person name="Syromyatnikov M.Y."/>
            <person name="Popov V.N."/>
        </authorList>
    </citation>
    <scope>NUCLEOTIDE SEQUENCE [LARGE SCALE GENOMIC DNA]</scope>
</reference>